<keyword evidence="3" id="KW-1185">Reference proteome</keyword>
<dbReference type="Proteomes" id="UP001190700">
    <property type="component" value="Unassembled WGS sequence"/>
</dbReference>
<sequence>MDTAHTYLSCELLEYCREVGILILLRPPHTSSISQGEVVINFAVFKPEFRTAKALLLVNKLDHTRSPYLTMADLMVCVSPGWVKGFSEENNKKAWAAIGILPFTRKVYWELLEKEAARKKAVSKVEGVNMEVLTFGFKGKEKKTAEGEDGEGEGEGEGERTGGRITSTMFWDKGLMTYDASFAAVAEASRKRLVAAEGTRSRKREAAAKELERAGKYAKLAKGAQAKLQAARNHVQHSKLEKDELVGLMRTLGQTPASSARKGDLELHLQELLGQPGKNGPCCYIF</sequence>
<dbReference type="AlphaFoldDB" id="A0AAE0FRY1"/>
<protein>
    <submittedName>
        <fullName evidence="2">Uncharacterized protein</fullName>
    </submittedName>
</protein>
<proteinExistence type="predicted"/>
<evidence type="ECO:0000313" key="3">
    <source>
        <dbReference type="Proteomes" id="UP001190700"/>
    </source>
</evidence>
<feature type="region of interest" description="Disordered" evidence="1">
    <location>
        <begin position="142"/>
        <end position="164"/>
    </location>
</feature>
<organism evidence="2 3">
    <name type="scientific">Cymbomonas tetramitiformis</name>
    <dbReference type="NCBI Taxonomy" id="36881"/>
    <lineage>
        <taxon>Eukaryota</taxon>
        <taxon>Viridiplantae</taxon>
        <taxon>Chlorophyta</taxon>
        <taxon>Pyramimonadophyceae</taxon>
        <taxon>Pyramimonadales</taxon>
        <taxon>Pyramimonadaceae</taxon>
        <taxon>Cymbomonas</taxon>
    </lineage>
</organism>
<reference evidence="2 3" key="1">
    <citation type="journal article" date="2015" name="Genome Biol. Evol.">
        <title>Comparative Genomics of a Bacterivorous Green Alga Reveals Evolutionary Causalities and Consequences of Phago-Mixotrophic Mode of Nutrition.</title>
        <authorList>
            <person name="Burns J.A."/>
            <person name="Paasch A."/>
            <person name="Narechania A."/>
            <person name="Kim E."/>
        </authorList>
    </citation>
    <scope>NUCLEOTIDE SEQUENCE [LARGE SCALE GENOMIC DNA]</scope>
    <source>
        <strain evidence="2 3">PLY_AMNH</strain>
    </source>
</reference>
<feature type="compositionally biased region" description="Acidic residues" evidence="1">
    <location>
        <begin position="147"/>
        <end position="156"/>
    </location>
</feature>
<accession>A0AAE0FRY1</accession>
<evidence type="ECO:0000256" key="1">
    <source>
        <dbReference type="SAM" id="MobiDB-lite"/>
    </source>
</evidence>
<evidence type="ECO:0000313" key="2">
    <source>
        <dbReference type="EMBL" id="KAK3264643.1"/>
    </source>
</evidence>
<comment type="caution">
    <text evidence="2">The sequence shown here is derived from an EMBL/GenBank/DDBJ whole genome shotgun (WGS) entry which is preliminary data.</text>
</comment>
<dbReference type="EMBL" id="LGRX02014428">
    <property type="protein sequence ID" value="KAK3264643.1"/>
    <property type="molecule type" value="Genomic_DNA"/>
</dbReference>
<name>A0AAE0FRY1_9CHLO</name>
<gene>
    <name evidence="2" type="ORF">CYMTET_26629</name>
</gene>